<accession>A0ABV7WJF3</accession>
<sequence length="728" mass="78780">MDTGTAAGAENVEALGATGTAAGGPRDEVVTFDVFETVLVRAVSPPAAVFDLVGRRAVERGLVACSPQAYSQARAWAESRALHWHRAETTLERICTELVAALGLPREAREALAELEMEVEAGLLQPVPAGVRLVQEHRSRTGSVVYVSDMYLPAQFIEDQLVHHGLFLPGDVLYVSHAHGETKRSGGLYGVVADAEGVPAGSLLHHGNDLRADVKGATSAGVRSVFLPAANPTRYEQALQRHRTSTDGLTAGMAGASRLARLHVEPQGEREEALVGVAAGVMAPVLTAFVTWVLRRAEAEGLRRVYFVARDGQVLLRIAERLAPRLGIDVELHYLYASRLVWNRVVASPTKNPQVWHSLIGLSSDGVSNIDILERTGLAADVVERVVAASGAGPDVWRSTTQRRPLFETLDRIEADGTLAAAQEGHRAVVMRYLHEQGLLDGTPHAFVDVGWRGTQHDVLLELQQETEGSALSHGLFFGLDASASPWAGHREAYFFDSRGDAVPTGEDRVPVGGPAYLPDSLRPGGSPLGIAQFALIEIFCSGDHGTLTRYDETPDGVVPVLKPGRKEAVEAWGLPLVWRTVDAYVDHLPVDRQNPYLHVDVHLALTSVMRLFWELPTDAEVQAWAGFPWEVGQGVRQRIVPLAGPFQLVPIATGAVSGGRPSLTRVKQLYRRAQRTEWTAASIRLSPLPARALLRPRATVKDAVGRGTPVARRVLRGGAHRLKGLLR</sequence>
<evidence type="ECO:0000313" key="2">
    <source>
        <dbReference type="Proteomes" id="UP001595685"/>
    </source>
</evidence>
<reference evidence="2" key="1">
    <citation type="journal article" date="2019" name="Int. J. Syst. Evol. Microbiol.">
        <title>The Global Catalogue of Microorganisms (GCM) 10K type strain sequencing project: providing services to taxonomists for standard genome sequencing and annotation.</title>
        <authorList>
            <consortium name="The Broad Institute Genomics Platform"/>
            <consortium name="The Broad Institute Genome Sequencing Center for Infectious Disease"/>
            <person name="Wu L."/>
            <person name="Ma J."/>
        </authorList>
    </citation>
    <scope>NUCLEOTIDE SEQUENCE [LARGE SCALE GENOMIC DNA]</scope>
    <source>
        <strain evidence="2">NCAIM B.02333</strain>
    </source>
</reference>
<evidence type="ECO:0000313" key="1">
    <source>
        <dbReference type="EMBL" id="MFC3689996.1"/>
    </source>
</evidence>
<dbReference type="Gene3D" id="3.40.50.1000">
    <property type="entry name" value="HAD superfamily/HAD-like"/>
    <property type="match status" value="1"/>
</dbReference>
<dbReference type="InterPro" id="IPR036412">
    <property type="entry name" value="HAD-like_sf"/>
</dbReference>
<dbReference type="RefSeq" id="WP_340294414.1">
    <property type="nucleotide sequence ID" value="NZ_JBBEOI010000157.1"/>
</dbReference>
<organism evidence="1 2">
    <name type="scientific">Aquipuribacter hungaricus</name>
    <dbReference type="NCBI Taxonomy" id="545624"/>
    <lineage>
        <taxon>Bacteria</taxon>
        <taxon>Bacillati</taxon>
        <taxon>Actinomycetota</taxon>
        <taxon>Actinomycetes</taxon>
        <taxon>Micrococcales</taxon>
        <taxon>Intrasporangiaceae</taxon>
        <taxon>Aquipuribacter</taxon>
    </lineage>
</organism>
<gene>
    <name evidence="1" type="ORF">ACFOLH_16730</name>
</gene>
<protein>
    <submittedName>
        <fullName evidence="1">HAD family hydrolase</fullName>
    </submittedName>
</protein>
<keyword evidence="2" id="KW-1185">Reference proteome</keyword>
<dbReference type="SUPFAM" id="SSF56784">
    <property type="entry name" value="HAD-like"/>
    <property type="match status" value="1"/>
</dbReference>
<keyword evidence="1" id="KW-0378">Hydrolase</keyword>
<dbReference type="EMBL" id="JBHRWW010000015">
    <property type="protein sequence ID" value="MFC3689996.1"/>
    <property type="molecule type" value="Genomic_DNA"/>
</dbReference>
<dbReference type="GO" id="GO:0016787">
    <property type="term" value="F:hydrolase activity"/>
    <property type="evidence" value="ECO:0007669"/>
    <property type="project" value="UniProtKB-KW"/>
</dbReference>
<comment type="caution">
    <text evidence="1">The sequence shown here is derived from an EMBL/GenBank/DDBJ whole genome shotgun (WGS) entry which is preliminary data.</text>
</comment>
<proteinExistence type="predicted"/>
<dbReference type="InterPro" id="IPR023214">
    <property type="entry name" value="HAD_sf"/>
</dbReference>
<name>A0ABV7WJF3_9MICO</name>
<dbReference type="Proteomes" id="UP001595685">
    <property type="component" value="Unassembled WGS sequence"/>
</dbReference>